<dbReference type="GO" id="GO:0016491">
    <property type="term" value="F:oxidoreductase activity"/>
    <property type="evidence" value="ECO:0007669"/>
    <property type="project" value="UniProtKB-KW"/>
</dbReference>
<evidence type="ECO:0000313" key="6">
    <source>
        <dbReference type="Proteomes" id="UP000237662"/>
    </source>
</evidence>
<dbReference type="AlphaFoldDB" id="A0A2S6I6J1"/>
<dbReference type="Proteomes" id="UP000237662">
    <property type="component" value="Unassembled WGS sequence"/>
</dbReference>
<dbReference type="SMART" id="SM00822">
    <property type="entry name" value="PKS_KR"/>
    <property type="match status" value="1"/>
</dbReference>
<evidence type="ECO:0000256" key="1">
    <source>
        <dbReference type="ARBA" id="ARBA00006484"/>
    </source>
</evidence>
<dbReference type="Gene3D" id="3.40.50.720">
    <property type="entry name" value="NAD(P)-binding Rossmann-like Domain"/>
    <property type="match status" value="1"/>
</dbReference>
<dbReference type="SUPFAM" id="SSF51735">
    <property type="entry name" value="NAD(P)-binding Rossmann-fold domains"/>
    <property type="match status" value="1"/>
</dbReference>
<dbReference type="InterPro" id="IPR057326">
    <property type="entry name" value="KR_dom"/>
</dbReference>
<comment type="caution">
    <text evidence="5">The sequence shown here is derived from an EMBL/GenBank/DDBJ whole genome shotgun (WGS) entry which is preliminary data.</text>
</comment>
<dbReference type="InterPro" id="IPR002347">
    <property type="entry name" value="SDR_fam"/>
</dbReference>
<evidence type="ECO:0000256" key="2">
    <source>
        <dbReference type="ARBA" id="ARBA00023002"/>
    </source>
</evidence>
<name>A0A2S6I6J1_9BACT</name>
<dbReference type="OrthoDB" id="1235794at2"/>
<evidence type="ECO:0000256" key="3">
    <source>
        <dbReference type="RuleBase" id="RU000363"/>
    </source>
</evidence>
<reference evidence="5 6" key="1">
    <citation type="submission" date="2018-02" db="EMBL/GenBank/DDBJ databases">
        <title>Genomic Encyclopedia of Archaeal and Bacterial Type Strains, Phase II (KMG-II): from individual species to whole genera.</title>
        <authorList>
            <person name="Goeker M."/>
        </authorList>
    </citation>
    <scope>NUCLEOTIDE SEQUENCE [LARGE SCALE GENOMIC DNA]</scope>
    <source>
        <strain evidence="5 6">DSM 29526</strain>
    </source>
</reference>
<dbReference type="Pfam" id="PF00106">
    <property type="entry name" value="adh_short"/>
    <property type="match status" value="1"/>
</dbReference>
<evidence type="ECO:0000259" key="4">
    <source>
        <dbReference type="SMART" id="SM00822"/>
    </source>
</evidence>
<protein>
    <submittedName>
        <fullName evidence="5">Short-subunit dehydrogenase</fullName>
    </submittedName>
</protein>
<comment type="similarity">
    <text evidence="1 3">Belongs to the short-chain dehydrogenases/reductases (SDR) family.</text>
</comment>
<dbReference type="PANTHER" id="PTHR43976">
    <property type="entry name" value="SHORT CHAIN DEHYDROGENASE"/>
    <property type="match status" value="1"/>
</dbReference>
<keyword evidence="6" id="KW-1185">Reference proteome</keyword>
<dbReference type="PROSITE" id="PS00061">
    <property type="entry name" value="ADH_SHORT"/>
    <property type="match status" value="1"/>
</dbReference>
<keyword evidence="2" id="KW-0560">Oxidoreductase</keyword>
<dbReference type="NCBIfam" id="NF004824">
    <property type="entry name" value="PRK06180.1"/>
    <property type="match status" value="1"/>
</dbReference>
<dbReference type="InterPro" id="IPR051911">
    <property type="entry name" value="SDR_oxidoreductase"/>
</dbReference>
<dbReference type="InterPro" id="IPR036291">
    <property type="entry name" value="NAD(P)-bd_dom_sf"/>
</dbReference>
<dbReference type="InterPro" id="IPR020904">
    <property type="entry name" value="Sc_DH/Rdtase_CS"/>
</dbReference>
<dbReference type="PRINTS" id="PR00080">
    <property type="entry name" value="SDRFAMILY"/>
</dbReference>
<dbReference type="RefSeq" id="WP_104417727.1">
    <property type="nucleotide sequence ID" value="NZ_PTJC01000005.1"/>
</dbReference>
<dbReference type="PANTHER" id="PTHR43976:SF16">
    <property type="entry name" value="SHORT-CHAIN DEHYDROGENASE_REDUCTASE FAMILY PROTEIN"/>
    <property type="match status" value="1"/>
</dbReference>
<dbReference type="CDD" id="cd05374">
    <property type="entry name" value="17beta-HSD-like_SDR_c"/>
    <property type="match status" value="1"/>
</dbReference>
<gene>
    <name evidence="5" type="ORF">CLV84_0042</name>
</gene>
<evidence type="ECO:0000313" key="5">
    <source>
        <dbReference type="EMBL" id="PPK87108.1"/>
    </source>
</evidence>
<dbReference type="EMBL" id="PTJC01000005">
    <property type="protein sequence ID" value="PPK87108.1"/>
    <property type="molecule type" value="Genomic_DNA"/>
</dbReference>
<dbReference type="PRINTS" id="PR00081">
    <property type="entry name" value="GDHRDH"/>
</dbReference>
<organism evidence="5 6">
    <name type="scientific">Neolewinella xylanilytica</name>
    <dbReference type="NCBI Taxonomy" id="1514080"/>
    <lineage>
        <taxon>Bacteria</taxon>
        <taxon>Pseudomonadati</taxon>
        <taxon>Bacteroidota</taxon>
        <taxon>Saprospiria</taxon>
        <taxon>Saprospirales</taxon>
        <taxon>Lewinellaceae</taxon>
        <taxon>Neolewinella</taxon>
    </lineage>
</organism>
<sequence>MQDAKVFFITGASKGFGLELTRQLLAAGHSVAATSRSKAGLIAAAGTPTPAFLPLEMDLTDESSIGQAVAEAIGAFGSLDVIINNAGYGQLGGLEELSDTETRKNYAVNVFGTQNVIRAVLPQLRAQGSGHIINISSIAGITGGFPGWGVYCGTKFAVEGLSESLAAEVAEFGIKVTVVAPGYFRTEFLDNGSLGLPEHPISAYVAIRESESAHTSHLQGNQPGDPVKGAAAIIRIAGTEHPPLHLLLGPDAYAMAEKKLADLKKEMEAWKELSLSTDLETA</sequence>
<proteinExistence type="inferred from homology"/>
<accession>A0A2S6I6J1</accession>
<feature type="domain" description="Ketoreductase" evidence="4">
    <location>
        <begin position="5"/>
        <end position="187"/>
    </location>
</feature>